<protein>
    <recommendedName>
        <fullName evidence="1">PocR domain-containing protein</fullName>
    </recommendedName>
</protein>
<evidence type="ECO:0000259" key="1">
    <source>
        <dbReference type="Pfam" id="PF10114"/>
    </source>
</evidence>
<dbReference type="Pfam" id="PF10114">
    <property type="entry name" value="PocR"/>
    <property type="match status" value="1"/>
</dbReference>
<dbReference type="OrthoDB" id="5454906at2"/>
<reference evidence="2 3" key="2">
    <citation type="journal article" date="2010" name="Stand. Genomic Sci.">
        <title>Complete genome sequence of Desulfohalobium retbaense type strain (HR(100)).</title>
        <authorList>
            <person name="Spring S."/>
            <person name="Nolan M."/>
            <person name="Lapidus A."/>
            <person name="Glavina Del Rio T."/>
            <person name="Copeland A."/>
            <person name="Tice H."/>
            <person name="Cheng J.F."/>
            <person name="Lucas S."/>
            <person name="Land M."/>
            <person name="Chen F."/>
            <person name="Bruce D."/>
            <person name="Goodwin L."/>
            <person name="Pitluck S."/>
            <person name="Ivanova N."/>
            <person name="Mavromatis K."/>
            <person name="Mikhailova N."/>
            <person name="Pati A."/>
            <person name="Chen A."/>
            <person name="Palaniappan K."/>
            <person name="Hauser L."/>
            <person name="Chang Y.J."/>
            <person name="Jeffries C.D."/>
            <person name="Munk C."/>
            <person name="Kiss H."/>
            <person name="Chain P."/>
            <person name="Han C."/>
            <person name="Brettin T."/>
            <person name="Detter J.C."/>
            <person name="Schuler E."/>
            <person name="Goker M."/>
            <person name="Rohde M."/>
            <person name="Bristow J."/>
            <person name="Eisen J.A."/>
            <person name="Markowitz V."/>
            <person name="Hugenholtz P."/>
            <person name="Kyrpides N.C."/>
            <person name="Klenk H.P."/>
        </authorList>
    </citation>
    <scope>NUCLEOTIDE SEQUENCE [LARGE SCALE GENOMIC DNA]</scope>
    <source>
        <strain evidence="2 3">DSM 5692</strain>
    </source>
</reference>
<dbReference type="InterPro" id="IPR018771">
    <property type="entry name" value="PocR_dom"/>
</dbReference>
<dbReference type="KEGG" id="drt:Dret_1251"/>
<sequence>MRLEDIAPVEKWEALERELHETSGLNACVYNAEGTRITSYTAFANRLCPHIKSFPAGIETVCAVANQHCANMVRESGTPYTTECDAGLVKFVVPIVQDGEFLGTIGGCGHRLPDSEVETFLLTKSLGTPEEELEAMAAEVQTITQNEIDHYIKVLQSRLAELTPH</sequence>
<dbReference type="HOGENOM" id="CLU_1608219_0_0_7"/>
<evidence type="ECO:0000313" key="2">
    <source>
        <dbReference type="EMBL" id="ACV68539.1"/>
    </source>
</evidence>
<accession>C8X1W7</accession>
<dbReference type="Proteomes" id="UP000001052">
    <property type="component" value="Chromosome"/>
</dbReference>
<keyword evidence="3" id="KW-1185">Reference proteome</keyword>
<dbReference type="EMBL" id="CP001734">
    <property type="protein sequence ID" value="ACV68539.1"/>
    <property type="molecule type" value="Genomic_DNA"/>
</dbReference>
<gene>
    <name evidence="2" type="ordered locus">Dret_1251</name>
</gene>
<dbReference type="AlphaFoldDB" id="C8X1W7"/>
<name>C8X1W7_DESRD</name>
<proteinExistence type="predicted"/>
<dbReference type="RefSeq" id="WP_015751686.1">
    <property type="nucleotide sequence ID" value="NC_013223.1"/>
</dbReference>
<organism evidence="2 3">
    <name type="scientific">Desulfohalobium retbaense (strain ATCC 49708 / DSM 5692 / JCM 16813 / HR100)</name>
    <dbReference type="NCBI Taxonomy" id="485915"/>
    <lineage>
        <taxon>Bacteria</taxon>
        <taxon>Pseudomonadati</taxon>
        <taxon>Thermodesulfobacteriota</taxon>
        <taxon>Desulfovibrionia</taxon>
        <taxon>Desulfovibrionales</taxon>
        <taxon>Desulfohalobiaceae</taxon>
        <taxon>Desulfohalobium</taxon>
    </lineage>
</organism>
<feature type="domain" description="PocR" evidence="1">
    <location>
        <begin position="5"/>
        <end position="157"/>
    </location>
</feature>
<reference evidence="3" key="1">
    <citation type="submission" date="2009-09" db="EMBL/GenBank/DDBJ databases">
        <title>The complete chromosome of Desulfohalobium retbaense DSM 5692.</title>
        <authorList>
            <consortium name="US DOE Joint Genome Institute (JGI-PGF)"/>
            <person name="Lucas S."/>
            <person name="Copeland A."/>
            <person name="Lapidus A."/>
            <person name="Glavina del Rio T."/>
            <person name="Dalin E."/>
            <person name="Tice H."/>
            <person name="Bruce D."/>
            <person name="Goodwin L."/>
            <person name="Pitluck S."/>
            <person name="Kyrpides N."/>
            <person name="Mavromatis K."/>
            <person name="Ivanova N."/>
            <person name="Mikhailova N."/>
            <person name="Munk A.C."/>
            <person name="Brettin T."/>
            <person name="Detter J.C."/>
            <person name="Han C."/>
            <person name="Tapia R."/>
            <person name="Larimer F."/>
            <person name="Land M."/>
            <person name="Hauser L."/>
            <person name="Markowitz V."/>
            <person name="Cheng J.-F."/>
            <person name="Hugenholtz P."/>
            <person name="Woyke T."/>
            <person name="Wu D."/>
            <person name="Spring S."/>
            <person name="Klenk H.-P."/>
            <person name="Eisen J.A."/>
        </authorList>
    </citation>
    <scope>NUCLEOTIDE SEQUENCE [LARGE SCALE GENOMIC DNA]</scope>
    <source>
        <strain evidence="3">DSM 5692</strain>
    </source>
</reference>
<dbReference type="STRING" id="485915.Dret_1251"/>
<evidence type="ECO:0000313" key="3">
    <source>
        <dbReference type="Proteomes" id="UP000001052"/>
    </source>
</evidence>
<dbReference type="eggNOG" id="COG4936">
    <property type="taxonomic scope" value="Bacteria"/>
</dbReference>